<dbReference type="InterPro" id="IPR042238">
    <property type="entry name" value="Rad28/ERCC8/Ckn1/ATCSA-1"/>
</dbReference>
<keyword evidence="1 5" id="KW-0853">WD repeat</keyword>
<evidence type="ECO:0000256" key="5">
    <source>
        <dbReference type="PROSITE-ProRule" id="PRU00221"/>
    </source>
</evidence>
<dbReference type="GO" id="GO:0006283">
    <property type="term" value="P:transcription-coupled nucleotide-excision repair"/>
    <property type="evidence" value="ECO:0007669"/>
    <property type="project" value="InterPro"/>
</dbReference>
<dbReference type="GO" id="GO:0031464">
    <property type="term" value="C:Cul4A-RING E3 ubiquitin ligase complex"/>
    <property type="evidence" value="ECO:0007669"/>
    <property type="project" value="TreeGrafter"/>
</dbReference>
<dbReference type="AlphaFoldDB" id="A0A6H0Y0D9"/>
<keyword evidence="4" id="KW-0234">DNA repair</keyword>
<keyword evidence="2" id="KW-0677">Repeat</keyword>
<keyword evidence="6" id="KW-0175">Coiled coil</keyword>
<evidence type="ECO:0000313" key="8">
    <source>
        <dbReference type="Proteomes" id="UP000503462"/>
    </source>
</evidence>
<reference evidence="7 8" key="1">
    <citation type="journal article" date="2016" name="Sci. Rep.">
        <title>Peltaster fructicola genome reveals evolution from an invasive phytopathogen to an ectophytic parasite.</title>
        <authorList>
            <person name="Xu C."/>
            <person name="Chen H."/>
            <person name="Gleason M.L."/>
            <person name="Xu J.R."/>
            <person name="Liu H."/>
            <person name="Zhang R."/>
            <person name="Sun G."/>
        </authorList>
    </citation>
    <scope>NUCLEOTIDE SEQUENCE [LARGE SCALE GENOMIC DNA]</scope>
    <source>
        <strain evidence="7 8">LNHT1506</strain>
    </source>
</reference>
<sequence>MNTFLLNRQLGSVGAHAFATAQNERLLHALHATNISFAGRTADSARPVGNSGSSSKTVSSELAHPAGCSALAIDRWEGRYMVTAGADSSVAIYDLERLETQGHVRHPLSSVSKTSITASLGITDIKFYPFDSLAFLTTGYDHTLKLFSSETLKVSAKFDLASTVYSHATSNVASHLLVACATQHPAVRLIDLQSGASAHSLAGHSGSVLTVAWHPTNENILASGATDGTVRVWDVRRSASSLGVLDLDDSIGVAGYDGKGTGARRRERGRAHTAAVNGITWTEDGHYLASTGLDERMRVWDMTTGANTLANFGPALKNARNTILLPLLAPSHLSAAGSEVVFFPCPNEILSFDLHNGNMLQRLRVVGIKDDTVQTGGTRNLKARTTSLAWRAHHIELYSAHTDGTIRCWAPRTWEDDVADEEFKELSGEKEETESKKRKRDELEQIVRNLTGKQVIYS</sequence>
<dbReference type="InterPro" id="IPR020472">
    <property type="entry name" value="WD40_PAC1"/>
</dbReference>
<organism evidence="7 8">
    <name type="scientific">Peltaster fructicola</name>
    <dbReference type="NCBI Taxonomy" id="286661"/>
    <lineage>
        <taxon>Eukaryota</taxon>
        <taxon>Fungi</taxon>
        <taxon>Dikarya</taxon>
        <taxon>Ascomycota</taxon>
        <taxon>Pezizomycotina</taxon>
        <taxon>Dothideomycetes</taxon>
        <taxon>Dothideomycetes incertae sedis</taxon>
        <taxon>Peltaster</taxon>
    </lineage>
</organism>
<evidence type="ECO:0000256" key="3">
    <source>
        <dbReference type="ARBA" id="ARBA00022763"/>
    </source>
</evidence>
<dbReference type="Proteomes" id="UP000503462">
    <property type="component" value="Chromosome 4"/>
</dbReference>
<dbReference type="Pfam" id="PF00400">
    <property type="entry name" value="WD40"/>
    <property type="match status" value="2"/>
</dbReference>
<dbReference type="InterPro" id="IPR001680">
    <property type="entry name" value="WD40_rpt"/>
</dbReference>
<dbReference type="Gene3D" id="2.130.10.10">
    <property type="entry name" value="YVTN repeat-like/Quinoprotein amine dehydrogenase"/>
    <property type="match status" value="1"/>
</dbReference>
<keyword evidence="3" id="KW-0227">DNA damage</keyword>
<dbReference type="OrthoDB" id="361494at2759"/>
<evidence type="ECO:0000313" key="7">
    <source>
        <dbReference type="EMBL" id="QIX00110.1"/>
    </source>
</evidence>
<dbReference type="GO" id="GO:0000109">
    <property type="term" value="C:nucleotide-excision repair complex"/>
    <property type="evidence" value="ECO:0007669"/>
    <property type="project" value="TreeGrafter"/>
</dbReference>
<dbReference type="PANTHER" id="PTHR46202">
    <property type="entry name" value="DNA EXCISION REPAIR PROTEIN ERCC-8"/>
    <property type="match status" value="1"/>
</dbReference>
<dbReference type="PANTHER" id="PTHR46202:SF1">
    <property type="entry name" value="DNA EXCISION REPAIR PROTEIN ERCC-8"/>
    <property type="match status" value="1"/>
</dbReference>
<dbReference type="PROSITE" id="PS50082">
    <property type="entry name" value="WD_REPEATS_2"/>
    <property type="match status" value="2"/>
</dbReference>
<dbReference type="PROSITE" id="PS50294">
    <property type="entry name" value="WD_REPEATS_REGION"/>
    <property type="match status" value="2"/>
</dbReference>
<dbReference type="SUPFAM" id="SSF50978">
    <property type="entry name" value="WD40 repeat-like"/>
    <property type="match status" value="1"/>
</dbReference>
<feature type="coiled-coil region" evidence="6">
    <location>
        <begin position="426"/>
        <end position="453"/>
    </location>
</feature>
<evidence type="ECO:0000256" key="1">
    <source>
        <dbReference type="ARBA" id="ARBA00022574"/>
    </source>
</evidence>
<feature type="repeat" description="WD" evidence="5">
    <location>
        <begin position="269"/>
        <end position="310"/>
    </location>
</feature>
<evidence type="ECO:0000256" key="6">
    <source>
        <dbReference type="SAM" id="Coils"/>
    </source>
</evidence>
<dbReference type="InterPro" id="IPR036322">
    <property type="entry name" value="WD40_repeat_dom_sf"/>
</dbReference>
<feature type="repeat" description="WD" evidence="5">
    <location>
        <begin position="201"/>
        <end position="243"/>
    </location>
</feature>
<dbReference type="GO" id="GO:0000209">
    <property type="term" value="P:protein polyubiquitination"/>
    <property type="evidence" value="ECO:0007669"/>
    <property type="project" value="TreeGrafter"/>
</dbReference>
<proteinExistence type="predicted"/>
<dbReference type="EMBL" id="CP051142">
    <property type="protein sequence ID" value="QIX00110.1"/>
    <property type="molecule type" value="Genomic_DNA"/>
</dbReference>
<name>A0A6H0Y0D9_9PEZI</name>
<dbReference type="SMART" id="SM00320">
    <property type="entry name" value="WD40"/>
    <property type="match status" value="5"/>
</dbReference>
<dbReference type="InterPro" id="IPR015943">
    <property type="entry name" value="WD40/YVTN_repeat-like_dom_sf"/>
</dbReference>
<dbReference type="InterPro" id="IPR019775">
    <property type="entry name" value="WD40_repeat_CS"/>
</dbReference>
<dbReference type="PRINTS" id="PR00320">
    <property type="entry name" value="GPROTEINBRPT"/>
</dbReference>
<dbReference type="GO" id="GO:0043161">
    <property type="term" value="P:proteasome-mediated ubiquitin-dependent protein catabolic process"/>
    <property type="evidence" value="ECO:0007669"/>
    <property type="project" value="TreeGrafter"/>
</dbReference>
<accession>A0A6H0Y0D9</accession>
<evidence type="ECO:0000256" key="2">
    <source>
        <dbReference type="ARBA" id="ARBA00022737"/>
    </source>
</evidence>
<evidence type="ECO:0000256" key="4">
    <source>
        <dbReference type="ARBA" id="ARBA00023204"/>
    </source>
</evidence>
<keyword evidence="8" id="KW-1185">Reference proteome</keyword>
<gene>
    <name evidence="7" type="ORF">AMS68_005627</name>
</gene>
<protein>
    <submittedName>
        <fullName evidence="7">Uncharacterized protein</fullName>
    </submittedName>
</protein>
<dbReference type="PROSITE" id="PS00678">
    <property type="entry name" value="WD_REPEATS_1"/>
    <property type="match status" value="2"/>
</dbReference>